<dbReference type="Gene3D" id="1.10.510.10">
    <property type="entry name" value="Transferase(Phosphotransferase) domain 1"/>
    <property type="match status" value="1"/>
</dbReference>
<keyword evidence="6" id="KW-0418">Kinase</keyword>
<accession>A0A8D2LMQ5</accession>
<evidence type="ECO:0000256" key="4">
    <source>
        <dbReference type="ARBA" id="ARBA00022679"/>
    </source>
</evidence>
<evidence type="ECO:0000256" key="3">
    <source>
        <dbReference type="ARBA" id="ARBA00022527"/>
    </source>
</evidence>
<dbReference type="Proteomes" id="UP000694545">
    <property type="component" value="Unplaced"/>
</dbReference>
<comment type="similarity">
    <text evidence="1">Belongs to the protein kinase superfamily. NEK Ser/Thr protein kinase family. NIMA subfamily.</text>
</comment>
<evidence type="ECO:0000256" key="2">
    <source>
        <dbReference type="ARBA" id="ARBA00012513"/>
    </source>
</evidence>
<evidence type="ECO:0000256" key="10">
    <source>
        <dbReference type="PROSITE-ProRule" id="PRU10141"/>
    </source>
</evidence>
<dbReference type="PROSITE" id="PS50011">
    <property type="entry name" value="PROTEIN_KINASE_DOM"/>
    <property type="match status" value="1"/>
</dbReference>
<evidence type="ECO:0000313" key="13">
    <source>
        <dbReference type="Ensembl" id="ENSVKKP00000024834.1"/>
    </source>
</evidence>
<evidence type="ECO:0000256" key="7">
    <source>
        <dbReference type="ARBA" id="ARBA00022840"/>
    </source>
</evidence>
<dbReference type="PANTHER" id="PTHR44899">
    <property type="entry name" value="CAMK FAMILY PROTEIN KINASE"/>
    <property type="match status" value="1"/>
</dbReference>
<dbReference type="GO" id="GO:0005524">
    <property type="term" value="F:ATP binding"/>
    <property type="evidence" value="ECO:0007669"/>
    <property type="project" value="UniProtKB-UniRule"/>
</dbReference>
<keyword evidence="3 11" id="KW-0723">Serine/threonine-protein kinase</keyword>
<evidence type="ECO:0000256" key="5">
    <source>
        <dbReference type="ARBA" id="ARBA00022741"/>
    </source>
</evidence>
<evidence type="ECO:0000313" key="14">
    <source>
        <dbReference type="Proteomes" id="UP000694545"/>
    </source>
</evidence>
<name>A0A8D2LMQ5_VARKO</name>
<keyword evidence="5 10" id="KW-0547">Nucleotide-binding</keyword>
<organism evidence="13 14">
    <name type="scientific">Varanus komodoensis</name>
    <name type="common">Komodo dragon</name>
    <dbReference type="NCBI Taxonomy" id="61221"/>
    <lineage>
        <taxon>Eukaryota</taxon>
        <taxon>Metazoa</taxon>
        <taxon>Chordata</taxon>
        <taxon>Craniata</taxon>
        <taxon>Vertebrata</taxon>
        <taxon>Euteleostomi</taxon>
        <taxon>Lepidosauria</taxon>
        <taxon>Squamata</taxon>
        <taxon>Bifurcata</taxon>
        <taxon>Unidentata</taxon>
        <taxon>Episquamata</taxon>
        <taxon>Toxicofera</taxon>
        <taxon>Anguimorpha</taxon>
        <taxon>Paleoanguimorpha</taxon>
        <taxon>Varanoidea</taxon>
        <taxon>Varanidae</taxon>
        <taxon>Varanus</taxon>
    </lineage>
</organism>
<feature type="domain" description="Protein kinase" evidence="12">
    <location>
        <begin position="4"/>
        <end position="145"/>
    </location>
</feature>
<dbReference type="PANTHER" id="PTHR44899:SF3">
    <property type="entry name" value="SERINE_THREONINE-PROTEIN KINASE NEK1"/>
    <property type="match status" value="1"/>
</dbReference>
<comment type="catalytic activity">
    <reaction evidence="9">
        <text>L-seryl-[protein] + ATP = O-phospho-L-seryl-[protein] + ADP + H(+)</text>
        <dbReference type="Rhea" id="RHEA:17989"/>
        <dbReference type="Rhea" id="RHEA-COMP:9863"/>
        <dbReference type="Rhea" id="RHEA-COMP:11604"/>
        <dbReference type="ChEBI" id="CHEBI:15378"/>
        <dbReference type="ChEBI" id="CHEBI:29999"/>
        <dbReference type="ChEBI" id="CHEBI:30616"/>
        <dbReference type="ChEBI" id="CHEBI:83421"/>
        <dbReference type="ChEBI" id="CHEBI:456216"/>
        <dbReference type="EC" id="2.7.11.1"/>
    </reaction>
</comment>
<protein>
    <recommendedName>
        <fullName evidence="2">non-specific serine/threonine protein kinase</fullName>
        <ecNumber evidence="2">2.7.11.1</ecNumber>
    </recommendedName>
</protein>
<comment type="catalytic activity">
    <reaction evidence="8">
        <text>L-threonyl-[protein] + ATP = O-phospho-L-threonyl-[protein] + ADP + H(+)</text>
        <dbReference type="Rhea" id="RHEA:46608"/>
        <dbReference type="Rhea" id="RHEA-COMP:11060"/>
        <dbReference type="Rhea" id="RHEA-COMP:11605"/>
        <dbReference type="ChEBI" id="CHEBI:15378"/>
        <dbReference type="ChEBI" id="CHEBI:30013"/>
        <dbReference type="ChEBI" id="CHEBI:30616"/>
        <dbReference type="ChEBI" id="CHEBI:61977"/>
        <dbReference type="ChEBI" id="CHEBI:456216"/>
        <dbReference type="EC" id="2.7.11.1"/>
    </reaction>
</comment>
<evidence type="ECO:0000256" key="6">
    <source>
        <dbReference type="ARBA" id="ARBA00022777"/>
    </source>
</evidence>
<dbReference type="EC" id="2.7.11.1" evidence="2"/>
<evidence type="ECO:0000256" key="11">
    <source>
        <dbReference type="RuleBase" id="RU000304"/>
    </source>
</evidence>
<evidence type="ECO:0000256" key="8">
    <source>
        <dbReference type="ARBA" id="ARBA00047899"/>
    </source>
</evidence>
<keyword evidence="14" id="KW-1185">Reference proteome</keyword>
<dbReference type="InterPro" id="IPR000719">
    <property type="entry name" value="Prot_kinase_dom"/>
</dbReference>
<evidence type="ECO:0000256" key="1">
    <source>
        <dbReference type="ARBA" id="ARBA00010886"/>
    </source>
</evidence>
<evidence type="ECO:0000259" key="12">
    <source>
        <dbReference type="PROSITE" id="PS50011"/>
    </source>
</evidence>
<dbReference type="Pfam" id="PF00069">
    <property type="entry name" value="Pkinase"/>
    <property type="match status" value="1"/>
</dbReference>
<evidence type="ECO:0000256" key="9">
    <source>
        <dbReference type="ARBA" id="ARBA00048679"/>
    </source>
</evidence>
<dbReference type="Ensembl" id="ENSVKKT00000025438.1">
    <property type="protein sequence ID" value="ENSVKKP00000024834.1"/>
    <property type="gene ID" value="ENSVKKG00000016360.1"/>
</dbReference>
<dbReference type="SMART" id="SM00220">
    <property type="entry name" value="S_TKc"/>
    <property type="match status" value="1"/>
</dbReference>
<dbReference type="PROSITE" id="PS00108">
    <property type="entry name" value="PROTEIN_KINASE_ST"/>
    <property type="match status" value="1"/>
</dbReference>
<dbReference type="InterPro" id="IPR008271">
    <property type="entry name" value="Ser/Thr_kinase_AS"/>
</dbReference>
<dbReference type="InterPro" id="IPR017441">
    <property type="entry name" value="Protein_kinase_ATP_BS"/>
</dbReference>
<proteinExistence type="inferred from homology"/>
<dbReference type="AlphaFoldDB" id="A0A8D2LMQ5"/>
<reference evidence="13" key="1">
    <citation type="submission" date="2025-08" db="UniProtKB">
        <authorList>
            <consortium name="Ensembl"/>
        </authorList>
    </citation>
    <scope>IDENTIFICATION</scope>
</reference>
<dbReference type="GO" id="GO:0004674">
    <property type="term" value="F:protein serine/threonine kinase activity"/>
    <property type="evidence" value="ECO:0007669"/>
    <property type="project" value="UniProtKB-KW"/>
</dbReference>
<dbReference type="OMA" id="PHIVACH"/>
<keyword evidence="7 10" id="KW-0067">ATP-binding</keyword>
<dbReference type="SUPFAM" id="SSF56112">
    <property type="entry name" value="Protein kinase-like (PK-like)"/>
    <property type="match status" value="1"/>
</dbReference>
<dbReference type="InterPro" id="IPR051131">
    <property type="entry name" value="NEK_Ser/Thr_kinase_NIMA"/>
</dbReference>
<sequence length="145" mass="16715">MDKYEALWHIGRGASAEVFLMRDTRTGRLFAVKKVRTVPGERLCSKETVLREVAILRQLRHPHIVACHGHFWDAEGAHVFIMQDYCAGGSLDKHLRSTRDSHLPEPTIMRWFVQLAMAVEYIHALKILHRDIKASNVFLTQSRTL</sequence>
<dbReference type="PROSITE" id="PS00107">
    <property type="entry name" value="PROTEIN_KINASE_ATP"/>
    <property type="match status" value="1"/>
</dbReference>
<feature type="binding site" evidence="10">
    <location>
        <position position="34"/>
    </location>
    <ligand>
        <name>ATP</name>
        <dbReference type="ChEBI" id="CHEBI:30616"/>
    </ligand>
</feature>
<dbReference type="InterPro" id="IPR011009">
    <property type="entry name" value="Kinase-like_dom_sf"/>
</dbReference>
<keyword evidence="4" id="KW-0808">Transferase</keyword>
<reference evidence="13" key="2">
    <citation type="submission" date="2025-09" db="UniProtKB">
        <authorList>
            <consortium name="Ensembl"/>
        </authorList>
    </citation>
    <scope>IDENTIFICATION</scope>
</reference>